<dbReference type="HAMAP" id="MF_00076">
    <property type="entry name" value="HisB"/>
    <property type="match status" value="1"/>
</dbReference>
<organism evidence="7 8">
    <name type="scientific">Aerococcus agrisoli</name>
    <dbReference type="NCBI Taxonomy" id="2487350"/>
    <lineage>
        <taxon>Bacteria</taxon>
        <taxon>Bacillati</taxon>
        <taxon>Bacillota</taxon>
        <taxon>Bacilli</taxon>
        <taxon>Lactobacillales</taxon>
        <taxon>Aerococcaceae</taxon>
        <taxon>Aerococcus</taxon>
    </lineage>
</organism>
<dbReference type="Proteomes" id="UP000273977">
    <property type="component" value="Unassembled WGS sequence"/>
</dbReference>
<dbReference type="FunFam" id="3.30.230.40:FF:000001">
    <property type="entry name" value="Imidazoleglycerol-phosphate dehydratase HisB"/>
    <property type="match status" value="1"/>
</dbReference>
<dbReference type="Gene3D" id="3.30.230.40">
    <property type="entry name" value="Imidazole glycerol phosphate dehydratase, domain 1"/>
    <property type="match status" value="2"/>
</dbReference>
<dbReference type="GO" id="GO:0005737">
    <property type="term" value="C:cytoplasm"/>
    <property type="evidence" value="ECO:0007669"/>
    <property type="project" value="UniProtKB-SubCell"/>
</dbReference>
<dbReference type="NCBIfam" id="NF002114">
    <property type="entry name" value="PRK00951.2-4"/>
    <property type="match status" value="1"/>
</dbReference>
<evidence type="ECO:0000256" key="4">
    <source>
        <dbReference type="ARBA" id="ARBA00023102"/>
    </source>
</evidence>
<comment type="caution">
    <text evidence="7">The sequence shown here is derived from an EMBL/GenBank/DDBJ whole genome shotgun (WGS) entry which is preliminary data.</text>
</comment>
<evidence type="ECO:0000256" key="5">
    <source>
        <dbReference type="ARBA" id="ARBA00023239"/>
    </source>
</evidence>
<evidence type="ECO:0000313" key="7">
    <source>
        <dbReference type="EMBL" id="RPA61011.1"/>
    </source>
</evidence>
<dbReference type="OrthoDB" id="9790411at2"/>
<evidence type="ECO:0000256" key="3">
    <source>
        <dbReference type="ARBA" id="ARBA00022605"/>
    </source>
</evidence>
<keyword evidence="8" id="KW-1185">Reference proteome</keyword>
<dbReference type="SUPFAM" id="SSF54211">
    <property type="entry name" value="Ribosomal protein S5 domain 2-like"/>
    <property type="match status" value="2"/>
</dbReference>
<dbReference type="Pfam" id="PF00475">
    <property type="entry name" value="IGPD"/>
    <property type="match status" value="1"/>
</dbReference>
<evidence type="ECO:0000313" key="8">
    <source>
        <dbReference type="Proteomes" id="UP000273977"/>
    </source>
</evidence>
<dbReference type="EC" id="4.2.1.19" evidence="6"/>
<reference evidence="7 8" key="1">
    <citation type="submission" date="2018-11" db="EMBL/GenBank/DDBJ databases">
        <title>Aerococcus sp. SJQ22, whole genome shotgun sequence.</title>
        <authorList>
            <person name="Sun L."/>
            <person name="Gao X."/>
            <person name="Chen W."/>
            <person name="Huang K."/>
        </authorList>
    </citation>
    <scope>NUCLEOTIDE SEQUENCE [LARGE SCALE GENOMIC DNA]</scope>
    <source>
        <strain evidence="7 8">SJQ22</strain>
    </source>
</reference>
<accession>A0A3N4GPJ5</accession>
<dbReference type="InterPro" id="IPR038494">
    <property type="entry name" value="IGPD_sf"/>
</dbReference>
<protein>
    <recommendedName>
        <fullName evidence="2 6">Imidazoleglycerol-phosphate dehydratase</fullName>
        <shortName evidence="6">IGPD</shortName>
        <ecNumber evidence="6">4.2.1.19</ecNumber>
    </recommendedName>
</protein>
<evidence type="ECO:0000256" key="1">
    <source>
        <dbReference type="ARBA" id="ARBA00005047"/>
    </source>
</evidence>
<name>A0A3N4GPJ5_9LACT</name>
<dbReference type="RefSeq" id="WP_123779525.1">
    <property type="nucleotide sequence ID" value="NZ_RKMG01000006.1"/>
</dbReference>
<dbReference type="AlphaFoldDB" id="A0A3N4GPJ5"/>
<dbReference type="InterPro" id="IPR000807">
    <property type="entry name" value="ImidazoleglycerolP_deHydtase"/>
</dbReference>
<comment type="similarity">
    <text evidence="6">Belongs to the imidazoleglycerol-phosphate dehydratase family.</text>
</comment>
<dbReference type="GO" id="GO:0000105">
    <property type="term" value="P:L-histidine biosynthetic process"/>
    <property type="evidence" value="ECO:0007669"/>
    <property type="project" value="UniProtKB-UniRule"/>
</dbReference>
<dbReference type="PANTHER" id="PTHR23133:SF2">
    <property type="entry name" value="IMIDAZOLEGLYCEROL-PHOSPHATE DEHYDRATASE"/>
    <property type="match status" value="1"/>
</dbReference>
<keyword evidence="5 6" id="KW-0456">Lyase</keyword>
<dbReference type="InterPro" id="IPR020568">
    <property type="entry name" value="Ribosomal_Su5_D2-typ_SF"/>
</dbReference>
<dbReference type="CDD" id="cd07914">
    <property type="entry name" value="IGPD"/>
    <property type="match status" value="1"/>
</dbReference>
<comment type="pathway">
    <text evidence="1 6">Amino-acid biosynthesis; L-histidine biosynthesis; L-histidine from 5-phospho-alpha-D-ribose 1-diphosphate: step 6/9.</text>
</comment>
<dbReference type="UniPathway" id="UPA00031">
    <property type="reaction ID" value="UER00011"/>
</dbReference>
<dbReference type="PROSITE" id="PS00954">
    <property type="entry name" value="IGP_DEHYDRATASE_1"/>
    <property type="match status" value="1"/>
</dbReference>
<keyword evidence="4 6" id="KW-0368">Histidine biosynthesis</keyword>
<comment type="subcellular location">
    <subcellularLocation>
        <location evidence="6">Cytoplasm</location>
    </subcellularLocation>
</comment>
<dbReference type="GO" id="GO:0004424">
    <property type="term" value="F:imidazoleglycerol-phosphate dehydratase activity"/>
    <property type="evidence" value="ECO:0007669"/>
    <property type="project" value="UniProtKB-UniRule"/>
</dbReference>
<gene>
    <name evidence="6 7" type="primary">hisB</name>
    <name evidence="7" type="ORF">EF384_03080</name>
</gene>
<evidence type="ECO:0000256" key="2">
    <source>
        <dbReference type="ARBA" id="ARBA00016664"/>
    </source>
</evidence>
<dbReference type="PANTHER" id="PTHR23133">
    <property type="entry name" value="IMIDAZOLEGLYCEROL-PHOSPHATE DEHYDRATASE HIS7"/>
    <property type="match status" value="1"/>
</dbReference>
<evidence type="ECO:0000256" key="6">
    <source>
        <dbReference type="HAMAP-Rule" id="MF_00076"/>
    </source>
</evidence>
<proteinExistence type="inferred from homology"/>
<keyword evidence="3 6" id="KW-0028">Amino-acid biosynthesis</keyword>
<comment type="catalytic activity">
    <reaction evidence="6">
        <text>D-erythro-1-(imidazol-4-yl)glycerol 3-phosphate = 3-(imidazol-4-yl)-2-oxopropyl phosphate + H2O</text>
        <dbReference type="Rhea" id="RHEA:11040"/>
        <dbReference type="ChEBI" id="CHEBI:15377"/>
        <dbReference type="ChEBI" id="CHEBI:57766"/>
        <dbReference type="ChEBI" id="CHEBI:58278"/>
        <dbReference type="EC" id="4.2.1.19"/>
    </reaction>
</comment>
<sequence>MSNSQEFKTNPIKERETKETSIKLALSKKDGTQEAGASTIKTGVGFLDHMLTLFAFHSGLDLYVEANGDTWVDDHHTTEDIGILLGEAIRDLYTSLPSYERYGFYFLPMDETLSRVVLDLSGRPVCSFNAAFSREKVGTFDTELVAEFFYAVAMNSRMTLHIDLLKNGNTHHEIEGIFKGFARALAIALAPTEGGVPSTKGLIQ</sequence>
<dbReference type="FunFam" id="3.30.230.40:FF:000003">
    <property type="entry name" value="Imidazoleglycerol-phosphate dehydratase HisB"/>
    <property type="match status" value="1"/>
</dbReference>
<keyword evidence="6" id="KW-0963">Cytoplasm</keyword>
<dbReference type="EMBL" id="RKMG01000006">
    <property type="protein sequence ID" value="RPA61011.1"/>
    <property type="molecule type" value="Genomic_DNA"/>
</dbReference>
<dbReference type="InterPro" id="IPR020565">
    <property type="entry name" value="ImidazoleglycerP_deHydtase_CS"/>
</dbReference>